<evidence type="ECO:0000256" key="2">
    <source>
        <dbReference type="ARBA" id="ARBA00022485"/>
    </source>
</evidence>
<gene>
    <name evidence="10" type="ORF">A2209_02150</name>
</gene>
<evidence type="ECO:0000259" key="9">
    <source>
        <dbReference type="PROSITE" id="PS51918"/>
    </source>
</evidence>
<dbReference type="GO" id="GO:0051539">
    <property type="term" value="F:4 iron, 4 sulfur cluster binding"/>
    <property type="evidence" value="ECO:0007669"/>
    <property type="project" value="UniProtKB-KW"/>
</dbReference>
<dbReference type="SMART" id="SM00729">
    <property type="entry name" value="Elp3"/>
    <property type="match status" value="1"/>
</dbReference>
<reference evidence="10 11" key="1">
    <citation type="journal article" date="2016" name="Nat. Commun.">
        <title>Thousands of microbial genomes shed light on interconnected biogeochemical processes in an aquifer system.</title>
        <authorList>
            <person name="Anantharaman K."/>
            <person name="Brown C.T."/>
            <person name="Hug L.A."/>
            <person name="Sharon I."/>
            <person name="Castelle C.J."/>
            <person name="Probst A.J."/>
            <person name="Thomas B.C."/>
            <person name="Singh A."/>
            <person name="Wilkins M.J."/>
            <person name="Karaoz U."/>
            <person name="Brodie E.L."/>
            <person name="Williams K.H."/>
            <person name="Hubbard S.S."/>
            <person name="Banfield J.F."/>
        </authorList>
    </citation>
    <scope>NUCLEOTIDE SEQUENCE [LARGE SCALE GENOMIC DNA]</scope>
</reference>
<dbReference type="InterPro" id="IPR005839">
    <property type="entry name" value="Methylthiotransferase"/>
</dbReference>
<dbReference type="Pfam" id="PF04055">
    <property type="entry name" value="Radical_SAM"/>
    <property type="match status" value="1"/>
</dbReference>
<dbReference type="InterPro" id="IPR007197">
    <property type="entry name" value="rSAM"/>
</dbReference>
<evidence type="ECO:0000256" key="7">
    <source>
        <dbReference type="ARBA" id="ARBA00023014"/>
    </source>
</evidence>
<accession>A0A1F7KEP0</accession>
<dbReference type="NCBIfam" id="TIGR00089">
    <property type="entry name" value="MiaB/RimO family radical SAM methylthiotransferase"/>
    <property type="match status" value="1"/>
</dbReference>
<keyword evidence="3" id="KW-0808">Transferase</keyword>
<keyword evidence="2" id="KW-0004">4Fe-4S</keyword>
<feature type="domain" description="MTTase N-terminal" evidence="8">
    <location>
        <begin position="1"/>
        <end position="111"/>
    </location>
</feature>
<dbReference type="PROSITE" id="PS01278">
    <property type="entry name" value="MTTASE_RADICAL"/>
    <property type="match status" value="1"/>
</dbReference>
<evidence type="ECO:0000313" key="10">
    <source>
        <dbReference type="EMBL" id="OGK66326.1"/>
    </source>
</evidence>
<keyword evidence="5" id="KW-0479">Metal-binding</keyword>
<name>A0A1F7KEP0_9BACT</name>
<protein>
    <submittedName>
        <fullName evidence="10">Uncharacterized protein</fullName>
    </submittedName>
</protein>
<dbReference type="InterPro" id="IPR006638">
    <property type="entry name" value="Elp3/MiaA/NifB-like_rSAM"/>
</dbReference>
<proteinExistence type="predicted"/>
<keyword evidence="7" id="KW-0411">Iron-sulfur</keyword>
<evidence type="ECO:0000256" key="5">
    <source>
        <dbReference type="ARBA" id="ARBA00022723"/>
    </source>
</evidence>
<evidence type="ECO:0000256" key="4">
    <source>
        <dbReference type="ARBA" id="ARBA00022691"/>
    </source>
</evidence>
<keyword evidence="6" id="KW-0408">Iron</keyword>
<sequence>MHFYIHTFGCRVNSAESTKLATELLTFGFQETDLKQTDLLIINSCAVTQKAVRELRQFINQARSQNPQAVIYLTGCAATLWQKTSILPGQINIITNFKKNKLSQIIAQKFNRSKIHVKSDKPWGKFLQSSRLMVKVQDGCDYFCTYCIVPYLRGLSVSYEPDTIIEYINSAIRKNPINEVILTGINLGLYKTKDQQDFANLIEQVLKQTTVPKISFGSLYTENLNQGFFNLYQSVSAFRLTRYFHIPVQSGSNKILGLMKRRYNLEEFSDRVNQLAKTVPDALLATDVIVGFLEESEQNFKETYQYLCQSPFVRAHIFKYSKREFTAGYYLAKRLRDPSETEKTKRSKILHELFIKKMAVFQSNLLGQTKRALIINRKTDYALGFLDNGLEIIIPGGGQLANGFVNVQIEQVKQAKIIARLA</sequence>
<dbReference type="SFLD" id="SFLDG01082">
    <property type="entry name" value="B12-binding_domain_containing"/>
    <property type="match status" value="1"/>
</dbReference>
<dbReference type="SFLD" id="SFLDS00029">
    <property type="entry name" value="Radical_SAM"/>
    <property type="match status" value="1"/>
</dbReference>
<keyword evidence="4" id="KW-0949">S-adenosyl-L-methionine</keyword>
<evidence type="ECO:0000259" key="8">
    <source>
        <dbReference type="PROSITE" id="PS51449"/>
    </source>
</evidence>
<evidence type="ECO:0000256" key="1">
    <source>
        <dbReference type="ARBA" id="ARBA00001966"/>
    </source>
</evidence>
<dbReference type="InterPro" id="IPR020612">
    <property type="entry name" value="Methylthiotransferase_CS"/>
</dbReference>
<evidence type="ECO:0000256" key="6">
    <source>
        <dbReference type="ARBA" id="ARBA00023004"/>
    </source>
</evidence>
<dbReference type="PROSITE" id="PS51918">
    <property type="entry name" value="RADICAL_SAM"/>
    <property type="match status" value="1"/>
</dbReference>
<dbReference type="InterPro" id="IPR038135">
    <property type="entry name" value="Methylthiotransferase_N_sf"/>
</dbReference>
<dbReference type="AlphaFoldDB" id="A0A1F7KEP0"/>
<comment type="caution">
    <text evidence="10">The sequence shown here is derived from an EMBL/GenBank/DDBJ whole genome shotgun (WGS) entry which is preliminary data.</text>
</comment>
<dbReference type="InterPro" id="IPR058240">
    <property type="entry name" value="rSAM_sf"/>
</dbReference>
<dbReference type="SUPFAM" id="SSF102114">
    <property type="entry name" value="Radical SAM enzymes"/>
    <property type="match status" value="1"/>
</dbReference>
<dbReference type="Gene3D" id="3.80.30.20">
    <property type="entry name" value="tm_1862 like domain"/>
    <property type="match status" value="1"/>
</dbReference>
<dbReference type="InterPro" id="IPR013848">
    <property type="entry name" value="Methylthiotransferase_N"/>
</dbReference>
<dbReference type="PANTHER" id="PTHR11918:SF45">
    <property type="entry name" value="THREONYLCARBAMOYLADENOSINE TRNA METHYLTHIOTRANSFERASE"/>
    <property type="match status" value="1"/>
</dbReference>
<comment type="cofactor">
    <cofactor evidence="1">
        <name>[4Fe-4S] cluster</name>
        <dbReference type="ChEBI" id="CHEBI:49883"/>
    </cofactor>
</comment>
<dbReference type="GO" id="GO:0046872">
    <property type="term" value="F:metal ion binding"/>
    <property type="evidence" value="ECO:0007669"/>
    <property type="project" value="UniProtKB-KW"/>
</dbReference>
<dbReference type="Proteomes" id="UP000178450">
    <property type="component" value="Unassembled WGS sequence"/>
</dbReference>
<dbReference type="PANTHER" id="PTHR11918">
    <property type="entry name" value="RADICAL SAM PROTEINS"/>
    <property type="match status" value="1"/>
</dbReference>
<evidence type="ECO:0000256" key="3">
    <source>
        <dbReference type="ARBA" id="ARBA00022679"/>
    </source>
</evidence>
<feature type="domain" description="Radical SAM core" evidence="9">
    <location>
        <begin position="126"/>
        <end position="362"/>
    </location>
</feature>
<dbReference type="EMBL" id="MGBG01000008">
    <property type="protein sequence ID" value="OGK66326.1"/>
    <property type="molecule type" value="Genomic_DNA"/>
</dbReference>
<evidence type="ECO:0000313" key="11">
    <source>
        <dbReference type="Proteomes" id="UP000178450"/>
    </source>
</evidence>
<dbReference type="GO" id="GO:0035598">
    <property type="term" value="F:tRNA (N(6)-L-threonylcarbamoyladenosine(37)-C(2))-methylthiotransferase activity"/>
    <property type="evidence" value="ECO:0007669"/>
    <property type="project" value="TreeGrafter"/>
</dbReference>
<dbReference type="Gene3D" id="3.40.50.12160">
    <property type="entry name" value="Methylthiotransferase, N-terminal domain"/>
    <property type="match status" value="1"/>
</dbReference>
<organism evidence="10 11">
    <name type="scientific">Candidatus Roizmanbacteria bacterium RIFOXYA1_FULL_41_12</name>
    <dbReference type="NCBI Taxonomy" id="1802082"/>
    <lineage>
        <taxon>Bacteria</taxon>
        <taxon>Candidatus Roizmaniibacteriota</taxon>
    </lineage>
</organism>
<dbReference type="Pfam" id="PF00919">
    <property type="entry name" value="UPF0004"/>
    <property type="match status" value="1"/>
</dbReference>
<dbReference type="PROSITE" id="PS51449">
    <property type="entry name" value="MTTASE_N"/>
    <property type="match status" value="1"/>
</dbReference>
<dbReference type="InterPro" id="IPR023404">
    <property type="entry name" value="rSAM_horseshoe"/>
</dbReference>